<feature type="transmembrane region" description="Helical" evidence="1">
    <location>
        <begin position="20"/>
        <end position="40"/>
    </location>
</feature>
<evidence type="ECO:0008006" key="4">
    <source>
        <dbReference type="Google" id="ProtNLM"/>
    </source>
</evidence>
<reference evidence="2 3" key="1">
    <citation type="submission" date="2020-10" db="EMBL/GenBank/DDBJ databases">
        <title>Phylogeny of dyella-like bacteria.</title>
        <authorList>
            <person name="Fu J."/>
        </authorList>
    </citation>
    <scope>NUCLEOTIDE SEQUENCE [LARGE SCALE GENOMIC DNA]</scope>
    <source>
        <strain evidence="2 3">DHOB09</strain>
    </source>
</reference>
<name>A0ABX7GR25_9GAMM</name>
<accession>A0ABX7GR25</accession>
<dbReference type="EMBL" id="CP064030">
    <property type="protein sequence ID" value="QRN52754.1"/>
    <property type="molecule type" value="Genomic_DNA"/>
</dbReference>
<evidence type="ECO:0000313" key="3">
    <source>
        <dbReference type="Proteomes" id="UP000663181"/>
    </source>
</evidence>
<keyword evidence="3" id="KW-1185">Reference proteome</keyword>
<proteinExistence type="predicted"/>
<organism evidence="2 3">
    <name type="scientific">Dyella caseinilytica</name>
    <dbReference type="NCBI Taxonomy" id="1849581"/>
    <lineage>
        <taxon>Bacteria</taxon>
        <taxon>Pseudomonadati</taxon>
        <taxon>Pseudomonadota</taxon>
        <taxon>Gammaproteobacteria</taxon>
        <taxon>Lysobacterales</taxon>
        <taxon>Rhodanobacteraceae</taxon>
        <taxon>Dyella</taxon>
    </lineage>
</organism>
<keyword evidence="1" id="KW-0812">Transmembrane</keyword>
<sequence>MKNANVRSNRNGFAVSRRGFVLIDALVAIVIFSIGIVGLVELQASAIQMTNAASYRLNAAMFADQVIAQMWAYDPDQLSSDYVGSHGNGGTKYMTWLSSIDCTSTSHATGCLPGIPANPPSIQVVQQPITNSSNNQYQVTVTVNWRAPGDNSAHSYVSITDIGY</sequence>
<evidence type="ECO:0000313" key="2">
    <source>
        <dbReference type="EMBL" id="QRN52754.1"/>
    </source>
</evidence>
<dbReference type="Proteomes" id="UP000663181">
    <property type="component" value="Chromosome"/>
</dbReference>
<keyword evidence="1" id="KW-0472">Membrane</keyword>
<evidence type="ECO:0000256" key="1">
    <source>
        <dbReference type="SAM" id="Phobius"/>
    </source>
</evidence>
<protein>
    <recommendedName>
        <fullName evidence="4">Type IV pilus assembly protein PilV</fullName>
    </recommendedName>
</protein>
<dbReference type="RefSeq" id="WP_188799988.1">
    <property type="nucleotide sequence ID" value="NZ_BMIZ01000002.1"/>
</dbReference>
<keyword evidence="1" id="KW-1133">Transmembrane helix</keyword>
<gene>
    <name evidence="2" type="ORF">ISN74_15040</name>
</gene>